<dbReference type="Proteomes" id="UP001642483">
    <property type="component" value="Unassembled WGS sequence"/>
</dbReference>
<name>A0ABP0FCZ5_CLALP</name>
<proteinExistence type="predicted"/>
<accession>A0ABP0FCZ5</accession>
<gene>
    <name evidence="1" type="ORF">CVLEPA_LOCUS5666</name>
</gene>
<evidence type="ECO:0000313" key="1">
    <source>
        <dbReference type="EMBL" id="CAK8676187.1"/>
    </source>
</evidence>
<protein>
    <submittedName>
        <fullName evidence="1">Uncharacterized protein</fullName>
    </submittedName>
</protein>
<reference evidence="1 2" key="1">
    <citation type="submission" date="2024-02" db="EMBL/GenBank/DDBJ databases">
        <authorList>
            <person name="Daric V."/>
            <person name="Darras S."/>
        </authorList>
    </citation>
    <scope>NUCLEOTIDE SEQUENCE [LARGE SCALE GENOMIC DNA]</scope>
</reference>
<comment type="caution">
    <text evidence="1">The sequence shown here is derived from an EMBL/GenBank/DDBJ whole genome shotgun (WGS) entry which is preliminary data.</text>
</comment>
<keyword evidence="2" id="KW-1185">Reference proteome</keyword>
<dbReference type="EMBL" id="CAWYQH010000024">
    <property type="protein sequence ID" value="CAK8676187.1"/>
    <property type="molecule type" value="Genomic_DNA"/>
</dbReference>
<organism evidence="1 2">
    <name type="scientific">Clavelina lepadiformis</name>
    <name type="common">Light-bulb sea squirt</name>
    <name type="synonym">Ascidia lepadiformis</name>
    <dbReference type="NCBI Taxonomy" id="159417"/>
    <lineage>
        <taxon>Eukaryota</taxon>
        <taxon>Metazoa</taxon>
        <taxon>Chordata</taxon>
        <taxon>Tunicata</taxon>
        <taxon>Ascidiacea</taxon>
        <taxon>Aplousobranchia</taxon>
        <taxon>Clavelinidae</taxon>
        <taxon>Clavelina</taxon>
    </lineage>
</organism>
<evidence type="ECO:0000313" key="2">
    <source>
        <dbReference type="Proteomes" id="UP001642483"/>
    </source>
</evidence>
<sequence>MVSCRIAVKDAAGAQTLRIKVLRIWNKAVQRLRGMLRFTDLKRRWQRTVQAVSMLGVEEASRVLTPASTNSVNCSHLVFGKFHLLVAFVGIGSTGVVGIISKVLGPREGVPDLALGNGTRKVGEGQICVGNSTPPA</sequence>